<dbReference type="AlphaFoldDB" id="A0A553QYX2"/>
<feature type="compositionally biased region" description="Basic residues" evidence="1">
    <location>
        <begin position="597"/>
        <end position="611"/>
    </location>
</feature>
<dbReference type="GO" id="GO:0001164">
    <property type="term" value="F:RNA polymerase I core promoter sequence-specific DNA binding"/>
    <property type="evidence" value="ECO:0007669"/>
    <property type="project" value="TreeGrafter"/>
</dbReference>
<dbReference type="GO" id="GO:0001650">
    <property type="term" value="C:fibrillar center"/>
    <property type="evidence" value="ECO:0007669"/>
    <property type="project" value="TreeGrafter"/>
</dbReference>
<evidence type="ECO:0008006" key="6">
    <source>
        <dbReference type="Google" id="ProtNLM"/>
    </source>
</evidence>
<protein>
    <recommendedName>
        <fullName evidence="6">TATA box-binding protein-associated factor RNA polymerase I subunit C</fullName>
    </recommendedName>
</protein>
<evidence type="ECO:0000313" key="4">
    <source>
        <dbReference type="EMBL" id="TRY94968.1"/>
    </source>
</evidence>
<dbReference type="PANTHER" id="PTHR15319">
    <property type="entry name" value="TATA BOX-BINDING PROTEIN ASSOCIATED FACTOR RNA POLYMERASE I SUBUNIT C"/>
    <property type="match status" value="1"/>
</dbReference>
<dbReference type="Pfam" id="PF20642">
    <property type="entry name" value="TAF1C_HB"/>
    <property type="match status" value="1"/>
</dbReference>
<name>A0A553QYX2_9TELE</name>
<accession>A0A553QYX2</accession>
<sequence>MVLLVVTESCIAAVGLCDMADLWPMLLDFRRWQSLMEATRLLLLGLSFHRVAQEFQEDKAPTFAAVSIPFIFDLNGAVKQISLGRMEDVGKVAVRSDYFCGVWVLGDATKPRFLDVIRSKDRFTSINVSPHIPNELVVTNERGSAYLWTVQKGLQKFREEESNLYFNAKSSWRWCDFSCHPRVVVYVDRTGAELTDIRAHDCKHTLFRIGRTPACVSGERVILHKYLGNLHSHQHLINTQVLTFHLYQFSTYIMDERVPSVPMLKWNHMMESPPSFACALPARTQSQPCKVLLGSQRSQEIMLLQYRGGREQACQTQGAIQKLLSPKESLSYLHSELPHRNHLAQKRLHVPAAGFTALQNEDYLSVFQLVETGDIFFQTLKLNNDQITDNGDVQEQDVSVERPSCENLNLDTNSIDSGTKERRATLRRLEVIDNVCSERDLDINAQICDEPPGKRPSCSDGLVEQSRDSELQNVWETWFKPLFEEAAKKKRSTHFRPVQIGALKNLKKKKQDKLEKDTLTRLRKDLKEAMVKKDLILHGNTYMPHLEIIPLPHPVDPDEWPDDVSQRLAASWEGNWKNWWEDKLGLNKNDKIAALRRKRQREKQAKARRRTSLCGSFTSSGSLSGWSSAGSQFLGSDEETPEASQGSDLMEWKSRTEIHTKSPVMLRRFLNDQSTPAEITSTPQRRDDPDEASASRSLASYQVDYQASDGLTFPRINDKRVTPSLTSSGTLKRQKEFYLSSLPTSQPPTEISTENDRVLSSQVPLSSQIPTFRRLSQFRGSSQASQPKKKSRMGF</sequence>
<dbReference type="Pfam" id="PF20641">
    <property type="entry name" value="TAF1C_beta-prop"/>
    <property type="match status" value="1"/>
</dbReference>
<evidence type="ECO:0000259" key="3">
    <source>
        <dbReference type="Pfam" id="PF20642"/>
    </source>
</evidence>
<feature type="domain" description="TAF1C beta-propeller" evidence="2">
    <location>
        <begin position="92"/>
        <end position="228"/>
    </location>
</feature>
<evidence type="ECO:0000313" key="5">
    <source>
        <dbReference type="Proteomes" id="UP000316079"/>
    </source>
</evidence>
<organism evidence="4 5">
    <name type="scientific">Danionella cerebrum</name>
    <dbReference type="NCBI Taxonomy" id="2873325"/>
    <lineage>
        <taxon>Eukaryota</taxon>
        <taxon>Metazoa</taxon>
        <taxon>Chordata</taxon>
        <taxon>Craniata</taxon>
        <taxon>Vertebrata</taxon>
        <taxon>Euteleostomi</taxon>
        <taxon>Actinopterygii</taxon>
        <taxon>Neopterygii</taxon>
        <taxon>Teleostei</taxon>
        <taxon>Ostariophysi</taxon>
        <taxon>Cypriniformes</taxon>
        <taxon>Danionidae</taxon>
        <taxon>Danioninae</taxon>
        <taxon>Danionella</taxon>
    </lineage>
</organism>
<evidence type="ECO:0000256" key="1">
    <source>
        <dbReference type="SAM" id="MobiDB-lite"/>
    </source>
</evidence>
<keyword evidence="5" id="KW-1185">Reference proteome</keyword>
<feature type="region of interest" description="Disordered" evidence="1">
    <location>
        <begin position="597"/>
        <end position="701"/>
    </location>
</feature>
<reference evidence="4 5" key="1">
    <citation type="journal article" date="2019" name="Sci. Data">
        <title>Hybrid genome assembly and annotation of Danionella translucida.</title>
        <authorList>
            <person name="Kadobianskyi M."/>
            <person name="Schulze L."/>
            <person name="Schuelke M."/>
            <person name="Judkewitz B."/>
        </authorList>
    </citation>
    <scope>NUCLEOTIDE SEQUENCE [LARGE SCALE GENOMIC DNA]</scope>
    <source>
        <strain evidence="4 5">Bolton</strain>
    </source>
</reference>
<evidence type="ECO:0000259" key="2">
    <source>
        <dbReference type="Pfam" id="PF20641"/>
    </source>
</evidence>
<dbReference type="InterPro" id="IPR049090">
    <property type="entry name" value="TAF1C_HB"/>
</dbReference>
<dbReference type="Proteomes" id="UP000316079">
    <property type="component" value="Unassembled WGS sequence"/>
</dbReference>
<feature type="compositionally biased region" description="Basic and acidic residues" evidence="1">
    <location>
        <begin position="650"/>
        <end position="660"/>
    </location>
</feature>
<feature type="compositionally biased region" description="Polar residues" evidence="1">
    <location>
        <begin position="741"/>
        <end position="770"/>
    </location>
</feature>
<dbReference type="InterPro" id="IPR038801">
    <property type="entry name" value="TAF1C"/>
</dbReference>
<feature type="compositionally biased region" description="Polar residues" evidence="1">
    <location>
        <begin position="671"/>
        <end position="683"/>
    </location>
</feature>
<dbReference type="InterPro" id="IPR049087">
    <property type="entry name" value="TAF1C_beta-prop"/>
</dbReference>
<dbReference type="EMBL" id="SRMA01025411">
    <property type="protein sequence ID" value="TRY94968.1"/>
    <property type="molecule type" value="Genomic_DNA"/>
</dbReference>
<feature type="region of interest" description="Disordered" evidence="1">
    <location>
        <begin position="737"/>
        <end position="795"/>
    </location>
</feature>
<comment type="caution">
    <text evidence="4">The sequence shown here is derived from an EMBL/GenBank/DDBJ whole genome shotgun (WGS) entry which is preliminary data.</text>
</comment>
<proteinExistence type="predicted"/>
<dbReference type="PANTHER" id="PTHR15319:SF1">
    <property type="entry name" value="TATA BOX-BINDING PROTEIN-ASSOCIATED FACTOR RNA POLYMERASE I SUBUNIT C"/>
    <property type="match status" value="1"/>
</dbReference>
<feature type="domain" description="TAF1C helical bundle" evidence="3">
    <location>
        <begin position="344"/>
        <end position="620"/>
    </location>
</feature>
<dbReference type="OrthoDB" id="2382881at2759"/>
<feature type="compositionally biased region" description="Low complexity" evidence="1">
    <location>
        <begin position="612"/>
        <end position="631"/>
    </location>
</feature>
<gene>
    <name evidence="4" type="ORF">DNTS_004648</name>
</gene>
<dbReference type="STRING" id="623744.A0A553QYX2"/>